<dbReference type="Proteomes" id="UP001170954">
    <property type="component" value="Unassembled WGS sequence"/>
</dbReference>
<protein>
    <recommendedName>
        <fullName evidence="4">DUF4157 domain-containing protein</fullName>
    </recommendedName>
</protein>
<evidence type="ECO:0008006" key="4">
    <source>
        <dbReference type="Google" id="ProtNLM"/>
    </source>
</evidence>
<reference evidence="2" key="2">
    <citation type="journal article" date="2022" name="Sci. Total Environ.">
        <title>Prevalence, transmission, and molecular epidemiology of tet(X)-positive bacteria among humans, animals, and environmental niches in China: An epidemiological, and genomic-based study.</title>
        <authorList>
            <person name="Dong N."/>
            <person name="Zeng Y."/>
            <person name="Cai C."/>
            <person name="Sun C."/>
            <person name="Lu J."/>
            <person name="Liu C."/>
            <person name="Zhou H."/>
            <person name="Sun Q."/>
            <person name="Shu L."/>
            <person name="Wang H."/>
            <person name="Wang Y."/>
            <person name="Wang S."/>
            <person name="Wu C."/>
            <person name="Chan E.W."/>
            <person name="Chen G."/>
            <person name="Shen Z."/>
            <person name="Chen S."/>
            <person name="Zhang R."/>
        </authorList>
    </citation>
    <scope>NUCLEOTIDE SEQUENCE</scope>
    <source>
        <strain evidence="2">R1692</strain>
    </source>
</reference>
<feature type="transmembrane region" description="Helical" evidence="1">
    <location>
        <begin position="50"/>
        <end position="67"/>
    </location>
</feature>
<evidence type="ECO:0000256" key="1">
    <source>
        <dbReference type="SAM" id="Phobius"/>
    </source>
</evidence>
<keyword evidence="3" id="KW-1185">Reference proteome</keyword>
<name>A0ABT7NQF3_9SPHI</name>
<keyword evidence="1" id="KW-0472">Membrane</keyword>
<reference evidence="2" key="1">
    <citation type="submission" date="2020-06" db="EMBL/GenBank/DDBJ databases">
        <authorList>
            <person name="Dong N."/>
        </authorList>
    </citation>
    <scope>NUCLEOTIDE SEQUENCE</scope>
    <source>
        <strain evidence="2">R1692</strain>
    </source>
</reference>
<proteinExistence type="predicted"/>
<evidence type="ECO:0000313" key="3">
    <source>
        <dbReference type="Proteomes" id="UP001170954"/>
    </source>
</evidence>
<keyword evidence="1" id="KW-0812">Transmembrane</keyword>
<evidence type="ECO:0000313" key="2">
    <source>
        <dbReference type="EMBL" id="MDM1049462.1"/>
    </source>
</evidence>
<keyword evidence="1" id="KW-1133">Transmembrane helix</keyword>
<dbReference type="RefSeq" id="WP_149527168.1">
    <property type="nucleotide sequence ID" value="NZ_CP030848.1"/>
</dbReference>
<accession>A0ABT7NQF3</accession>
<organism evidence="2 3">
    <name type="scientific">Sphingobacterium hotanense</name>
    <dbReference type="NCBI Taxonomy" id="649196"/>
    <lineage>
        <taxon>Bacteria</taxon>
        <taxon>Pseudomonadati</taxon>
        <taxon>Bacteroidota</taxon>
        <taxon>Sphingobacteriia</taxon>
        <taxon>Sphingobacteriales</taxon>
        <taxon>Sphingobacteriaceae</taxon>
        <taxon>Sphingobacterium</taxon>
    </lineage>
</organism>
<sequence>MKGKVIVSSFWTRFFSFGKAQAITIFPFIFLRYRIDKADKILINHERIHIIQALELLVIPFYIWYLSEFLYRYIQHRDFNTAYFHISFEREAYSNQHDMNYLKKRKRFGFLAYWQ</sequence>
<comment type="caution">
    <text evidence="2">The sequence shown here is derived from an EMBL/GenBank/DDBJ whole genome shotgun (WGS) entry which is preliminary data.</text>
</comment>
<dbReference type="EMBL" id="JACAGK010000047">
    <property type="protein sequence ID" value="MDM1049462.1"/>
    <property type="molecule type" value="Genomic_DNA"/>
</dbReference>
<feature type="transmembrane region" description="Helical" evidence="1">
    <location>
        <begin position="12"/>
        <end position="30"/>
    </location>
</feature>
<gene>
    <name evidence="2" type="ORF">HX018_14575</name>
</gene>